<dbReference type="EMBL" id="VKDB01000010">
    <property type="protein sequence ID" value="TSA84612.1"/>
    <property type="molecule type" value="Genomic_DNA"/>
</dbReference>
<dbReference type="AlphaFoldDB" id="A0A553UWN1"/>
<dbReference type="GO" id="GO:0016747">
    <property type="term" value="F:acyltransferase activity, transferring groups other than amino-acyl groups"/>
    <property type="evidence" value="ECO:0007669"/>
    <property type="project" value="InterPro"/>
</dbReference>
<reference evidence="2 3" key="1">
    <citation type="submission" date="2019-07" db="EMBL/GenBank/DDBJ databases">
        <title>Deinococcus detaillus sp. nov., isolated from humus soil in Antarctica.</title>
        <authorList>
            <person name="Zhang K."/>
        </authorList>
    </citation>
    <scope>NUCLEOTIDE SEQUENCE [LARGE SCALE GENOMIC DNA]</scope>
    <source>
        <strain evidence="2 3">H1</strain>
    </source>
</reference>
<dbReference type="InterPro" id="IPR013653">
    <property type="entry name" value="GCN5-like_dom"/>
</dbReference>
<dbReference type="Proteomes" id="UP000316092">
    <property type="component" value="Unassembled WGS sequence"/>
</dbReference>
<dbReference type="Gene3D" id="3.40.630.30">
    <property type="match status" value="1"/>
</dbReference>
<organism evidence="2 3">
    <name type="scientific">Deinococcus detaillensis</name>
    <dbReference type="NCBI Taxonomy" id="2592048"/>
    <lineage>
        <taxon>Bacteria</taxon>
        <taxon>Thermotogati</taxon>
        <taxon>Deinococcota</taxon>
        <taxon>Deinococci</taxon>
        <taxon>Deinococcales</taxon>
        <taxon>Deinococcaceae</taxon>
        <taxon>Deinococcus</taxon>
    </lineage>
</organism>
<evidence type="ECO:0000313" key="3">
    <source>
        <dbReference type="Proteomes" id="UP000316092"/>
    </source>
</evidence>
<dbReference type="InterPro" id="IPR000182">
    <property type="entry name" value="GNAT_dom"/>
</dbReference>
<protein>
    <submittedName>
        <fullName evidence="2">GNAT family N-acetyltransferase</fullName>
    </submittedName>
</protein>
<comment type="caution">
    <text evidence="2">The sequence shown here is derived from an EMBL/GenBank/DDBJ whole genome shotgun (WGS) entry which is preliminary data.</text>
</comment>
<name>A0A553UWN1_9DEIO</name>
<dbReference type="SUPFAM" id="SSF55729">
    <property type="entry name" value="Acyl-CoA N-acyltransferases (Nat)"/>
    <property type="match status" value="1"/>
</dbReference>
<evidence type="ECO:0000259" key="1">
    <source>
        <dbReference type="PROSITE" id="PS51186"/>
    </source>
</evidence>
<keyword evidence="2" id="KW-0808">Transferase</keyword>
<dbReference type="PROSITE" id="PS51186">
    <property type="entry name" value="GNAT"/>
    <property type="match status" value="1"/>
</dbReference>
<gene>
    <name evidence="2" type="ORF">FNU79_10265</name>
</gene>
<evidence type="ECO:0000313" key="2">
    <source>
        <dbReference type="EMBL" id="TSA84612.1"/>
    </source>
</evidence>
<sequence>MKAAESPDKHPLDNPVWHALTGPQKGFALQAGPMRWYPPDVAPFCAFEERNEAALELALADPQLASRSVVLFRPQLEPAPLGWTLTHHSSAVQMICPDDSRLISPDIQTATLTSADVPDILALVKLTKPGPFRSRTTELGEYFGVREAGQLVALSGERLRLGGFTEVSAVSTHPDWRGRGFAGALVSQVARKAFSEGQTPFLHVMEGNAGAIRLYQSLGFVERARIHLSVWAALN</sequence>
<dbReference type="Pfam" id="PF08445">
    <property type="entry name" value="FR47"/>
    <property type="match status" value="1"/>
</dbReference>
<dbReference type="OrthoDB" id="9797456at2"/>
<keyword evidence="3" id="KW-1185">Reference proteome</keyword>
<dbReference type="InterPro" id="IPR016181">
    <property type="entry name" value="Acyl_CoA_acyltransferase"/>
</dbReference>
<dbReference type="CDD" id="cd04301">
    <property type="entry name" value="NAT_SF"/>
    <property type="match status" value="1"/>
</dbReference>
<proteinExistence type="predicted"/>
<accession>A0A553UWN1</accession>
<feature type="domain" description="N-acetyltransferase" evidence="1">
    <location>
        <begin position="107"/>
        <end position="235"/>
    </location>
</feature>
<dbReference type="RefSeq" id="WP_143720763.1">
    <property type="nucleotide sequence ID" value="NZ_VKDB01000010.1"/>
</dbReference>